<protein>
    <recommendedName>
        <fullName evidence="2">Membrane protein 6-pyruvoyl-tetrahydropterin synthase-related domain-containing protein</fullName>
    </recommendedName>
</protein>
<dbReference type="AlphaFoldDB" id="A0A0G1U485"/>
<feature type="transmembrane region" description="Helical" evidence="1">
    <location>
        <begin position="181"/>
        <end position="205"/>
    </location>
</feature>
<comment type="caution">
    <text evidence="3">The sequence shown here is derived from an EMBL/GenBank/DDBJ whole genome shotgun (WGS) entry which is preliminary data.</text>
</comment>
<keyword evidence="1" id="KW-0812">Transmembrane</keyword>
<feature type="transmembrane region" description="Helical" evidence="1">
    <location>
        <begin position="516"/>
        <end position="535"/>
    </location>
</feature>
<evidence type="ECO:0000259" key="2">
    <source>
        <dbReference type="Pfam" id="PF10131"/>
    </source>
</evidence>
<feature type="domain" description="Membrane protein 6-pyruvoyl-tetrahydropterin synthase-related" evidence="2">
    <location>
        <begin position="73"/>
        <end position="428"/>
    </location>
</feature>
<feature type="transmembrane region" description="Helical" evidence="1">
    <location>
        <begin position="303"/>
        <end position="322"/>
    </location>
</feature>
<feature type="transmembrane region" description="Helical" evidence="1">
    <location>
        <begin position="118"/>
        <end position="136"/>
    </location>
</feature>
<gene>
    <name evidence="3" type="ORF">UY16_C0001G0023</name>
</gene>
<feature type="transmembrane region" description="Helical" evidence="1">
    <location>
        <begin position="143"/>
        <end position="161"/>
    </location>
</feature>
<sequence length="541" mass="61725">MKKYGLLLLLLAVSILPLFDLLHRGLPVTHDGQDHVARIANFYLSLSEGHIVPRWAGNLNWGYGHPILMFLYPLPSYMASLFHLVGFSFVDATKLVFAITYIASISAMYLWGRAQFGNIPGFIAALLYGFAPYRFVDLYVRGAIGEHVAFIWPPVIFWALLQLARNKRFAGVIISMTMAGLILSHNAISLMVLPLVILYGLYLYYFEVKDRLWFAVCSLWSLALGFLLSSFFWIPAFFEGKYTLRDIVTKGDIYDRFVDPVKFIMSFWSYGGGNEVSKFLGFLQWLVILACVVVFWRTKKKEIRWFTGGAFAVLFGSLFLMTSASEFIWQKVQLLQKFQFPWRLLTISVTATSVIGGIVARAVPKRLGFIVIVFVTVVSGLTTFRMWRAKEYIARPEQFYRDIYESTTDTGESSPIWSIRFMERKPLAPIEVIDGKAMFTTVRRSTTQHRYEVVASKKTRIVENTLYFPGWKIYVDGSEASVEFQDPQYRGLMTFWLEEGTHGVNVVFGETKLRQASNALSIIGIILLVGGIITAKRFKRT</sequence>
<feature type="transmembrane region" description="Helical" evidence="1">
    <location>
        <begin position="342"/>
        <end position="360"/>
    </location>
</feature>
<feature type="transmembrane region" description="Helical" evidence="1">
    <location>
        <begin position="67"/>
        <end position="90"/>
    </location>
</feature>
<dbReference type="InterPro" id="IPR018776">
    <property type="entry name" value="Membrane_prot_PTPS-rel_domain"/>
</dbReference>
<dbReference type="Proteomes" id="UP000034739">
    <property type="component" value="Unassembled WGS sequence"/>
</dbReference>
<feature type="transmembrane region" description="Helical" evidence="1">
    <location>
        <begin position="212"/>
        <end position="234"/>
    </location>
</feature>
<feature type="transmembrane region" description="Helical" evidence="1">
    <location>
        <begin position="95"/>
        <end position="112"/>
    </location>
</feature>
<keyword evidence="1" id="KW-1133">Transmembrane helix</keyword>
<dbReference type="EMBL" id="LCOY01000001">
    <property type="protein sequence ID" value="KKU88869.1"/>
    <property type="molecule type" value="Genomic_DNA"/>
</dbReference>
<evidence type="ECO:0000313" key="4">
    <source>
        <dbReference type="Proteomes" id="UP000034739"/>
    </source>
</evidence>
<dbReference type="Pfam" id="PF10131">
    <property type="entry name" value="PTPS_related"/>
    <property type="match status" value="1"/>
</dbReference>
<reference evidence="3 4" key="1">
    <citation type="journal article" date="2015" name="Nature">
        <title>rRNA introns, odd ribosomes, and small enigmatic genomes across a large radiation of phyla.</title>
        <authorList>
            <person name="Brown C.T."/>
            <person name="Hug L.A."/>
            <person name="Thomas B.C."/>
            <person name="Sharon I."/>
            <person name="Castelle C.J."/>
            <person name="Singh A."/>
            <person name="Wilkins M.J."/>
            <person name="Williams K.H."/>
            <person name="Banfield J.F."/>
        </authorList>
    </citation>
    <scope>NUCLEOTIDE SEQUENCE [LARGE SCALE GENOMIC DNA]</scope>
</reference>
<feature type="transmembrane region" description="Helical" evidence="1">
    <location>
        <begin position="367"/>
        <end position="387"/>
    </location>
</feature>
<feature type="transmembrane region" description="Helical" evidence="1">
    <location>
        <begin position="279"/>
        <end position="296"/>
    </location>
</feature>
<name>A0A0G1U485_9BACT</name>
<organism evidence="3 4">
    <name type="scientific">Candidatus Gottesmanbacteria bacterium GW2011_GWA2_47_9</name>
    <dbReference type="NCBI Taxonomy" id="1618445"/>
    <lineage>
        <taxon>Bacteria</taxon>
        <taxon>Candidatus Gottesmaniibacteriota</taxon>
    </lineage>
</organism>
<evidence type="ECO:0000256" key="1">
    <source>
        <dbReference type="SAM" id="Phobius"/>
    </source>
</evidence>
<evidence type="ECO:0000313" key="3">
    <source>
        <dbReference type="EMBL" id="KKU88869.1"/>
    </source>
</evidence>
<proteinExistence type="predicted"/>
<keyword evidence="1" id="KW-0472">Membrane</keyword>
<accession>A0A0G1U485</accession>